<dbReference type="Proteomes" id="UP000694390">
    <property type="component" value="Chromosome 7"/>
</dbReference>
<protein>
    <recommendedName>
        <fullName evidence="4">Kinase</fullName>
    </recommendedName>
</protein>
<proteinExistence type="predicted"/>
<evidence type="ECO:0008006" key="4">
    <source>
        <dbReference type="Google" id="ProtNLM"/>
    </source>
</evidence>
<sequence>MCVCQTMEVGKYGKNASRAGERGVLLEPFIHQVGGHSSMMRYDDHTVCKPLISREQRFYESLCGVPSALREDSDGYINLVAYPYVEKRDQPRRKHSRRSLHRSSSVGEHKEERLGSISSQRLAWSPPSLKSAKAGAMRPGD</sequence>
<feature type="region of interest" description="Disordered" evidence="1">
    <location>
        <begin position="87"/>
        <end position="141"/>
    </location>
</feature>
<dbReference type="AlphaFoldDB" id="A0A8C4WBF0"/>
<evidence type="ECO:0000313" key="3">
    <source>
        <dbReference type="Proteomes" id="UP000694390"/>
    </source>
</evidence>
<evidence type="ECO:0000313" key="2">
    <source>
        <dbReference type="Ensembl" id="ENSGEVP00005013520.1"/>
    </source>
</evidence>
<keyword evidence="3" id="KW-1185">Reference proteome</keyword>
<evidence type="ECO:0000256" key="1">
    <source>
        <dbReference type="SAM" id="MobiDB-lite"/>
    </source>
</evidence>
<reference evidence="2" key="3">
    <citation type="submission" date="2025-09" db="UniProtKB">
        <authorList>
            <consortium name="Ensembl"/>
        </authorList>
    </citation>
    <scope>IDENTIFICATION</scope>
</reference>
<dbReference type="OrthoDB" id="2573163at2759"/>
<feature type="compositionally biased region" description="Basic residues" evidence="1">
    <location>
        <begin position="90"/>
        <end position="101"/>
    </location>
</feature>
<dbReference type="Ensembl" id="ENSGEVT00005014160.1">
    <property type="protein sequence ID" value="ENSGEVP00005013520.1"/>
    <property type="gene ID" value="ENSGEVG00005009595.1"/>
</dbReference>
<organism evidence="2 3">
    <name type="scientific">Gopherus evgoodei</name>
    <name type="common">Goodes thornscrub tortoise</name>
    <dbReference type="NCBI Taxonomy" id="1825980"/>
    <lineage>
        <taxon>Eukaryota</taxon>
        <taxon>Metazoa</taxon>
        <taxon>Chordata</taxon>
        <taxon>Craniata</taxon>
        <taxon>Vertebrata</taxon>
        <taxon>Euteleostomi</taxon>
        <taxon>Archelosauria</taxon>
        <taxon>Testudinata</taxon>
        <taxon>Testudines</taxon>
        <taxon>Cryptodira</taxon>
        <taxon>Durocryptodira</taxon>
        <taxon>Testudinoidea</taxon>
        <taxon>Testudinidae</taxon>
        <taxon>Gopherus</taxon>
    </lineage>
</organism>
<dbReference type="SUPFAM" id="SSF56104">
    <property type="entry name" value="SAICAR synthase-like"/>
    <property type="match status" value="1"/>
</dbReference>
<name>A0A8C4WBF0_9SAUR</name>
<dbReference type="GeneTree" id="ENSGT00940000157802"/>
<reference evidence="2" key="1">
    <citation type="submission" date="2019-06" db="EMBL/GenBank/DDBJ databases">
        <title>G10K-VGP Goodes thornscrub tortoise genome, primary haplotype.</title>
        <authorList>
            <person name="Murphy B."/>
            <person name="Edwards T."/>
            <person name="Rhie A."/>
            <person name="Koren S."/>
            <person name="Phillippy A."/>
            <person name="Fedrigo O."/>
            <person name="Haase B."/>
            <person name="Mountcastle J."/>
            <person name="Lewin H."/>
            <person name="Damas J."/>
            <person name="Howe K."/>
            <person name="Formenti G."/>
            <person name="Myers G."/>
            <person name="Durbin R."/>
            <person name="Jarvis E.D."/>
        </authorList>
    </citation>
    <scope>NUCLEOTIDE SEQUENCE [LARGE SCALE GENOMIC DNA]</scope>
</reference>
<reference evidence="2" key="2">
    <citation type="submission" date="2025-08" db="UniProtKB">
        <authorList>
            <consortium name="Ensembl"/>
        </authorList>
    </citation>
    <scope>IDENTIFICATION</scope>
</reference>
<accession>A0A8C4WBF0</accession>